<evidence type="ECO:0000256" key="1">
    <source>
        <dbReference type="ARBA" id="ARBA00000822"/>
    </source>
</evidence>
<dbReference type="Pfam" id="PF07645">
    <property type="entry name" value="EGF_CA"/>
    <property type="match status" value="8"/>
</dbReference>
<evidence type="ECO:0000313" key="20">
    <source>
        <dbReference type="EMBL" id="CAH1250403.1"/>
    </source>
</evidence>
<dbReference type="PROSITE" id="PS50026">
    <property type="entry name" value="EGF_3"/>
    <property type="match status" value="5"/>
</dbReference>
<keyword evidence="9 15" id="KW-0106">Calcium</keyword>
<evidence type="ECO:0000256" key="16">
    <source>
        <dbReference type="SAM" id="Phobius"/>
    </source>
</evidence>
<dbReference type="EMBL" id="OV696703">
    <property type="protein sequence ID" value="CAH1250403.1"/>
    <property type="molecule type" value="Genomic_DNA"/>
</dbReference>
<dbReference type="EC" id="3.2.1.14" evidence="4"/>
<keyword evidence="11 13" id="KW-1015">Disulfide bond</keyword>
<evidence type="ECO:0000256" key="7">
    <source>
        <dbReference type="ARBA" id="ARBA00022729"/>
    </source>
</evidence>
<sequence length="1218" mass="130172">MQQEAQSEPRDTFFCNVCKKNKKNTMNPGVLFGALVLVLMAAAAESHILTLRTSTAAASDSSDTLTVQIYSDTCTQCDRISGNGVIISTWDYTFAASNFGSPRKLLLSISGRDWLKLDWIEIYNAYTRRTFRFYIYGDGLSTDPSDPPGPGSGAVPRLSVDLNECARGTDNCHVHASCTNTNGGFSCSCDAGYTGNGVTCRAVQCPTLSAPASLVLSSTSATSYRDVVRFTCNQGYAGLVGASSTTCRSDGTWSSSVPTCNDVNECDEDQHGCEQTCLNIVGSFTCGCDSSFLLNPDEKTCSDLDECTEGLHDCEQTCQNIVGGFSCGCESGFLLDADGKTCSDINECDEDQHHCDQTCQNIVGSFTCGCDSGFLLNTDNKTCSDINECDEAQHDCDQTCQNIVGGFTCGCDSGFLLNADGKTCSDVNECDEDQHDCEQTCLNIVGGFTCGCDSGSLLNDDGKTCSDLDECTEGLHDCDQTCQNIVGGFTCGCDSGFLLNDDGKTCLDINECESGHHHCEQTCQNTIGSFSCRCTSGFLLDADGKTCSDMDECQTNGGKGPCDQICINEHGSYHCSCQAGYQLDTNGFSCIDVNECGANNGQGPCDANNGICQNSEGSYSCWCTTGFELKEDQHGCTDTDECLDNGGRGPCDHICTDILGSYRCSCRDGYDMRADGYSCVDADDCRSNPCENGATCLDGNGNYTCQCPSGFKGDTCEFAPCSEDFPPPEHGSATCAGISTGGQFCTVACEAQHEFACRPADGYSCDEAGQWHELGRSSCPARLTENAPWPDCSRAYLGGIWPRMKSEVNFYFDGDCQSNVAHIIEMFNRLFNTLDGAANSGSGTCNVENINVACGNTVRSSANDRSGPGFVVQFDVVAVSTLPADQITEVDQTDMMYLLGYIAYEIQDKIYFGEFIMNIDGRSAEAASFVMTSPPTFEADCQDGQMAVVEDFSAYCLDCPRGTFKPADNTTCVKCDYQEFQDEEGQSSCKSCPAGTNAVFRGAKDITDCTAQCVGDEAPCADCHLVSGSFRCKCAEGWAGSSDGLVCGRDDDLDSFSDVSILCGNETCIMDNCPGIHNPDQLDMDADGKGDDCDEDIDGDGVLNDQDNCPLIPNPEQIDSDGDGVGSMCDNCVSTPNPDQANSDDTEPGDACEAALDEVIAKSCENQPDGTFRPHPYDCSMYVRCHQDGHDAVFSCPGGTRWSQELLTCASSDQVTCD</sequence>
<reference evidence="20" key="1">
    <citation type="submission" date="2022-01" db="EMBL/GenBank/DDBJ databases">
        <authorList>
            <person name="Braso-Vives M."/>
        </authorList>
    </citation>
    <scope>NUCLEOTIDE SEQUENCE</scope>
</reference>
<keyword evidence="16" id="KW-0472">Membrane</keyword>
<dbReference type="PROSITE" id="PS50923">
    <property type="entry name" value="SUSHI"/>
    <property type="match status" value="1"/>
</dbReference>
<evidence type="ECO:0000256" key="11">
    <source>
        <dbReference type="ARBA" id="ARBA00023157"/>
    </source>
</evidence>
<dbReference type="PROSITE" id="PS00022">
    <property type="entry name" value="EGF_1"/>
    <property type="match status" value="1"/>
</dbReference>
<dbReference type="AlphaFoldDB" id="A0A8J9ZBW1"/>
<evidence type="ECO:0000256" key="5">
    <source>
        <dbReference type="ARBA" id="ARBA00022525"/>
    </source>
</evidence>
<dbReference type="Pfam" id="PF12947">
    <property type="entry name" value="EGF_3"/>
    <property type="match status" value="1"/>
</dbReference>
<dbReference type="SMART" id="SM00032">
    <property type="entry name" value="CCP"/>
    <property type="match status" value="1"/>
</dbReference>
<dbReference type="InterPro" id="IPR028974">
    <property type="entry name" value="TSP_type-3_rpt"/>
</dbReference>
<feature type="domain" description="EGF-like" evidence="17">
    <location>
        <begin position="161"/>
        <end position="201"/>
    </location>
</feature>
<keyword evidence="21" id="KW-1185">Reference proteome</keyword>
<dbReference type="SMART" id="SM00181">
    <property type="entry name" value="EGF"/>
    <property type="match status" value="13"/>
</dbReference>
<evidence type="ECO:0000256" key="14">
    <source>
        <dbReference type="PROSITE-ProRule" id="PRU00302"/>
    </source>
</evidence>
<protein>
    <recommendedName>
        <fullName evidence="4">chitinase</fullName>
        <ecNumber evidence="4">3.2.1.14</ecNumber>
    </recommendedName>
</protein>
<keyword evidence="12" id="KW-0325">Glycoprotein</keyword>
<keyword evidence="10" id="KW-0624">Polysaccharide degradation</keyword>
<dbReference type="PANTHER" id="PTHR24040:SF16">
    <property type="entry name" value="FIBRILLIN-2-LIKE PROTEIN"/>
    <property type="match status" value="1"/>
</dbReference>
<keyword evidence="6 13" id="KW-0245">EGF-like domain</keyword>
<evidence type="ECO:0000256" key="9">
    <source>
        <dbReference type="ARBA" id="ARBA00022837"/>
    </source>
</evidence>
<dbReference type="FunFam" id="2.10.25.10:FF:000122">
    <property type="entry name" value="Protein crumbs homolog 2"/>
    <property type="match status" value="1"/>
</dbReference>
<dbReference type="PROSITE" id="PS01187">
    <property type="entry name" value="EGF_CA"/>
    <property type="match status" value="4"/>
</dbReference>
<dbReference type="SMART" id="SM01411">
    <property type="entry name" value="Ephrin_rec_like"/>
    <property type="match status" value="1"/>
</dbReference>
<name>A0A8J9ZBW1_BRALA</name>
<dbReference type="Gene3D" id="4.10.1080.10">
    <property type="entry name" value="TSP type-3 repeat"/>
    <property type="match status" value="1"/>
</dbReference>
<dbReference type="InterPro" id="IPR024731">
    <property type="entry name" value="NELL2-like_EGF"/>
</dbReference>
<dbReference type="Proteomes" id="UP000838412">
    <property type="component" value="Chromosome 18"/>
</dbReference>
<evidence type="ECO:0000256" key="3">
    <source>
        <dbReference type="ARBA" id="ARBA00009456"/>
    </source>
</evidence>
<dbReference type="SMART" id="SM00494">
    <property type="entry name" value="ChtBD2"/>
    <property type="match status" value="1"/>
</dbReference>
<dbReference type="CDD" id="cd00054">
    <property type="entry name" value="EGF_CA"/>
    <property type="match status" value="3"/>
</dbReference>
<dbReference type="Pfam" id="PF00008">
    <property type="entry name" value="EGF"/>
    <property type="match status" value="1"/>
</dbReference>
<accession>A0A8J9ZBW1</accession>
<gene>
    <name evidence="20" type="primary">MATN2</name>
    <name evidence="20" type="ORF">BLAG_LOCUS11160</name>
</gene>
<evidence type="ECO:0000313" key="21">
    <source>
        <dbReference type="Proteomes" id="UP000838412"/>
    </source>
</evidence>
<dbReference type="FunFam" id="2.10.25.10:FF:000010">
    <property type="entry name" value="Pro-epidermal growth factor"/>
    <property type="match status" value="1"/>
</dbReference>
<dbReference type="Pfam" id="PF00084">
    <property type="entry name" value="Sushi"/>
    <property type="match status" value="1"/>
</dbReference>
<feature type="domain" description="EGF-like" evidence="17">
    <location>
        <begin position="549"/>
        <end position="587"/>
    </location>
</feature>
<evidence type="ECO:0000256" key="13">
    <source>
        <dbReference type="PROSITE-ProRule" id="PRU00076"/>
    </source>
</evidence>
<evidence type="ECO:0000259" key="17">
    <source>
        <dbReference type="PROSITE" id="PS50026"/>
    </source>
</evidence>
<feature type="domain" description="Chitin-binding type-2" evidence="19">
    <location>
        <begin position="1161"/>
        <end position="1218"/>
    </location>
</feature>
<feature type="disulfide bond" evidence="13">
    <location>
        <begin position="707"/>
        <end position="716"/>
    </location>
</feature>
<dbReference type="GO" id="GO:0071944">
    <property type="term" value="C:cell periphery"/>
    <property type="evidence" value="ECO:0007669"/>
    <property type="project" value="UniProtKB-ARBA"/>
</dbReference>
<comment type="caution">
    <text evidence="13">Lacks conserved residue(s) required for the propagation of feature annotation.</text>
</comment>
<dbReference type="FunFam" id="2.10.25.10:FF:000240">
    <property type="entry name" value="Vitamin K-dependent protein S"/>
    <property type="match status" value="2"/>
</dbReference>
<dbReference type="InterPro" id="IPR051145">
    <property type="entry name" value="GAS-SHBG-PROS"/>
</dbReference>
<organism evidence="20 21">
    <name type="scientific">Branchiostoma lanceolatum</name>
    <name type="common">Common lancelet</name>
    <name type="synonym">Amphioxus lanceolatum</name>
    <dbReference type="NCBI Taxonomy" id="7740"/>
    <lineage>
        <taxon>Eukaryota</taxon>
        <taxon>Metazoa</taxon>
        <taxon>Chordata</taxon>
        <taxon>Cephalochordata</taxon>
        <taxon>Leptocardii</taxon>
        <taxon>Amphioxiformes</taxon>
        <taxon>Branchiostomatidae</taxon>
        <taxon>Branchiostoma</taxon>
    </lineage>
</organism>
<feature type="domain" description="EGF-like" evidence="17">
    <location>
        <begin position="508"/>
        <end position="548"/>
    </location>
</feature>
<dbReference type="InterPro" id="IPR035976">
    <property type="entry name" value="Sushi/SCR/CCP_sf"/>
</dbReference>
<dbReference type="GO" id="GO:0008843">
    <property type="term" value="F:endochitinase activity"/>
    <property type="evidence" value="ECO:0007669"/>
    <property type="project" value="UniProtKB-EC"/>
</dbReference>
<dbReference type="SUPFAM" id="SSF57184">
    <property type="entry name" value="Growth factor receptor domain"/>
    <property type="match status" value="3"/>
</dbReference>
<keyword evidence="8" id="KW-0677">Repeat</keyword>
<dbReference type="PROSITE" id="PS00010">
    <property type="entry name" value="ASX_HYDROXYL"/>
    <property type="match status" value="6"/>
</dbReference>
<dbReference type="InterPro" id="IPR018097">
    <property type="entry name" value="EGF_Ca-bd_CS"/>
</dbReference>
<dbReference type="SMART" id="SM00179">
    <property type="entry name" value="EGF_CA"/>
    <property type="match status" value="13"/>
</dbReference>
<dbReference type="InterPro" id="IPR000742">
    <property type="entry name" value="EGF"/>
</dbReference>
<dbReference type="InterPro" id="IPR036508">
    <property type="entry name" value="Chitin-bd_dom_sf"/>
</dbReference>
<dbReference type="Gene3D" id="2.10.25.10">
    <property type="entry name" value="Laminin"/>
    <property type="match status" value="12"/>
</dbReference>
<dbReference type="PROSITE" id="PS50940">
    <property type="entry name" value="CHIT_BIND_II"/>
    <property type="match status" value="1"/>
</dbReference>
<dbReference type="CDD" id="cd00033">
    <property type="entry name" value="CCP"/>
    <property type="match status" value="1"/>
</dbReference>
<dbReference type="InterPro" id="IPR049883">
    <property type="entry name" value="NOTCH1_EGF-like"/>
</dbReference>
<evidence type="ECO:0000256" key="6">
    <source>
        <dbReference type="ARBA" id="ARBA00022536"/>
    </source>
</evidence>
<keyword evidence="16" id="KW-0812">Transmembrane</keyword>
<dbReference type="Pfam" id="PF02412">
    <property type="entry name" value="TSP_3"/>
    <property type="match status" value="1"/>
</dbReference>
<dbReference type="InterPro" id="IPR017897">
    <property type="entry name" value="Thrombospondin_3_rpt"/>
</dbReference>
<feature type="domain" description="EGF-like" evidence="17">
    <location>
        <begin position="592"/>
        <end position="633"/>
    </location>
</feature>
<dbReference type="GO" id="GO:0005576">
    <property type="term" value="C:extracellular region"/>
    <property type="evidence" value="ECO:0007669"/>
    <property type="project" value="UniProtKB-SubCell"/>
</dbReference>
<proteinExistence type="inferred from homology"/>
<dbReference type="InterPro" id="IPR009030">
    <property type="entry name" value="Growth_fac_rcpt_cys_sf"/>
</dbReference>
<evidence type="ECO:0000256" key="2">
    <source>
        <dbReference type="ARBA" id="ARBA00004613"/>
    </source>
</evidence>
<evidence type="ECO:0000256" key="4">
    <source>
        <dbReference type="ARBA" id="ARBA00012729"/>
    </source>
</evidence>
<comment type="similarity">
    <text evidence="3">Belongs to the thrombospondin family.</text>
</comment>
<comment type="catalytic activity">
    <reaction evidence="1">
        <text>Random endo-hydrolysis of N-acetyl-beta-D-glucosaminide (1-&gt;4)-beta-linkages in chitin and chitodextrins.</text>
        <dbReference type="EC" id="3.2.1.14"/>
    </reaction>
</comment>
<keyword evidence="10" id="KW-0146">Chitin degradation</keyword>
<dbReference type="InterPro" id="IPR026823">
    <property type="entry name" value="cEGF"/>
</dbReference>
<dbReference type="GO" id="GO:0005509">
    <property type="term" value="F:calcium ion binding"/>
    <property type="evidence" value="ECO:0007669"/>
    <property type="project" value="UniProtKB-UniRule"/>
</dbReference>
<dbReference type="GO" id="GO:0008061">
    <property type="term" value="F:chitin binding"/>
    <property type="evidence" value="ECO:0007669"/>
    <property type="project" value="InterPro"/>
</dbReference>
<dbReference type="SUPFAM" id="SSF57535">
    <property type="entry name" value="Complement control module/SCR domain"/>
    <property type="match status" value="1"/>
</dbReference>
<keyword evidence="16" id="KW-1133">Transmembrane helix</keyword>
<feature type="domain" description="Sushi" evidence="18">
    <location>
        <begin position="203"/>
        <end position="262"/>
    </location>
</feature>
<dbReference type="FunFam" id="2.10.25.10:FF:000014">
    <property type="entry name" value="Latent-transforming growth factor beta-binding protein 3"/>
    <property type="match status" value="3"/>
</dbReference>
<dbReference type="SUPFAM" id="SSF57196">
    <property type="entry name" value="EGF/Laminin"/>
    <property type="match status" value="3"/>
</dbReference>
<dbReference type="InterPro" id="IPR000152">
    <property type="entry name" value="EGF-type_Asp/Asn_hydroxyl_site"/>
</dbReference>
<dbReference type="PROSITE" id="PS01186">
    <property type="entry name" value="EGF_2"/>
    <property type="match status" value="7"/>
</dbReference>
<evidence type="ECO:0000256" key="8">
    <source>
        <dbReference type="ARBA" id="ARBA00022737"/>
    </source>
</evidence>
<evidence type="ECO:0000256" key="15">
    <source>
        <dbReference type="PROSITE-ProRule" id="PRU00634"/>
    </source>
</evidence>
<evidence type="ECO:0000259" key="19">
    <source>
        <dbReference type="PROSITE" id="PS50940"/>
    </source>
</evidence>
<keyword evidence="10" id="KW-0119">Carbohydrate metabolism</keyword>
<dbReference type="SUPFAM" id="SSF103647">
    <property type="entry name" value="TSP type-3 repeat"/>
    <property type="match status" value="1"/>
</dbReference>
<dbReference type="GO" id="GO:0007155">
    <property type="term" value="P:cell adhesion"/>
    <property type="evidence" value="ECO:0007669"/>
    <property type="project" value="InterPro"/>
</dbReference>
<keyword evidence="7" id="KW-0732">Signal</keyword>
<dbReference type="InterPro" id="IPR000436">
    <property type="entry name" value="Sushi_SCR_CCP_dom"/>
</dbReference>
<feature type="repeat" description="TSP type-3" evidence="15">
    <location>
        <begin position="1082"/>
        <end position="1117"/>
    </location>
</feature>
<dbReference type="InterPro" id="IPR002557">
    <property type="entry name" value="Chitin-bd_dom"/>
</dbReference>
<dbReference type="OrthoDB" id="10045365at2759"/>
<dbReference type="SUPFAM" id="SSF57625">
    <property type="entry name" value="Invertebrate chitin-binding proteins"/>
    <property type="match status" value="1"/>
</dbReference>
<dbReference type="FunFam" id="2.10.25.10:FF:000038">
    <property type="entry name" value="Fibrillin 2"/>
    <property type="match status" value="1"/>
</dbReference>
<dbReference type="Pfam" id="PF12662">
    <property type="entry name" value="cEGF"/>
    <property type="match status" value="1"/>
</dbReference>
<keyword evidence="5" id="KW-0964">Secreted</keyword>
<dbReference type="InterPro" id="IPR003367">
    <property type="entry name" value="Thrombospondin_3-like_rpt"/>
</dbReference>
<evidence type="ECO:0000259" key="18">
    <source>
        <dbReference type="PROSITE" id="PS50923"/>
    </source>
</evidence>
<dbReference type="GO" id="GO:0006032">
    <property type="term" value="P:chitin catabolic process"/>
    <property type="evidence" value="ECO:0007669"/>
    <property type="project" value="UniProtKB-KW"/>
</dbReference>
<feature type="transmembrane region" description="Helical" evidence="16">
    <location>
        <begin position="29"/>
        <end position="49"/>
    </location>
</feature>
<keyword evidence="14" id="KW-0768">Sushi</keyword>
<dbReference type="PANTHER" id="PTHR24040">
    <property type="entry name" value="LAMININ G-LIKE DOMAIN-CONTAINING PROTEIN"/>
    <property type="match status" value="1"/>
</dbReference>
<evidence type="ECO:0000256" key="12">
    <source>
        <dbReference type="ARBA" id="ARBA00023180"/>
    </source>
</evidence>
<feature type="domain" description="EGF-like" evidence="17">
    <location>
        <begin position="681"/>
        <end position="717"/>
    </location>
</feature>
<dbReference type="PROSITE" id="PS51234">
    <property type="entry name" value="TSP3"/>
    <property type="match status" value="1"/>
</dbReference>
<comment type="subcellular location">
    <subcellularLocation>
        <location evidence="2">Secreted</location>
    </subcellularLocation>
</comment>
<evidence type="ECO:0000256" key="10">
    <source>
        <dbReference type="ARBA" id="ARBA00023024"/>
    </source>
</evidence>
<dbReference type="Gene3D" id="2.10.70.10">
    <property type="entry name" value="Complement Module, domain 1"/>
    <property type="match status" value="1"/>
</dbReference>
<dbReference type="InterPro" id="IPR001881">
    <property type="entry name" value="EGF-like_Ca-bd_dom"/>
</dbReference>